<keyword evidence="1" id="KW-1133">Transmembrane helix</keyword>
<keyword evidence="4" id="KW-0418">Kinase</keyword>
<dbReference type="Pfam" id="PF06580">
    <property type="entry name" value="His_kinase"/>
    <property type="match status" value="1"/>
</dbReference>
<dbReference type="Pfam" id="PF02518">
    <property type="entry name" value="HATPase_c"/>
    <property type="match status" value="1"/>
</dbReference>
<evidence type="ECO:0000313" key="4">
    <source>
        <dbReference type="EMBL" id="MBC5712974.1"/>
    </source>
</evidence>
<gene>
    <name evidence="4" type="ORF">H8S17_01915</name>
</gene>
<dbReference type="GO" id="GO:0016020">
    <property type="term" value="C:membrane"/>
    <property type="evidence" value="ECO:0007669"/>
    <property type="project" value="InterPro"/>
</dbReference>
<dbReference type="InterPro" id="IPR003594">
    <property type="entry name" value="HATPase_dom"/>
</dbReference>
<evidence type="ECO:0000259" key="3">
    <source>
        <dbReference type="Pfam" id="PF06580"/>
    </source>
</evidence>
<evidence type="ECO:0000259" key="2">
    <source>
        <dbReference type="Pfam" id="PF02518"/>
    </source>
</evidence>
<organism evidence="4 5">
    <name type="scientific">Roseburia zhanii</name>
    <dbReference type="NCBI Taxonomy" id="2763064"/>
    <lineage>
        <taxon>Bacteria</taxon>
        <taxon>Bacillati</taxon>
        <taxon>Bacillota</taxon>
        <taxon>Clostridia</taxon>
        <taxon>Lachnospirales</taxon>
        <taxon>Lachnospiraceae</taxon>
        <taxon>Roseburia</taxon>
    </lineage>
</organism>
<reference evidence="4" key="1">
    <citation type="submission" date="2020-08" db="EMBL/GenBank/DDBJ databases">
        <title>Genome public.</title>
        <authorList>
            <person name="Liu C."/>
            <person name="Sun Q."/>
        </authorList>
    </citation>
    <scope>NUCLEOTIDE SEQUENCE</scope>
    <source>
        <strain evidence="4">BX1005</strain>
    </source>
</reference>
<dbReference type="Proteomes" id="UP000606720">
    <property type="component" value="Unassembled WGS sequence"/>
</dbReference>
<feature type="transmembrane region" description="Helical" evidence="1">
    <location>
        <begin position="18"/>
        <end position="39"/>
    </location>
</feature>
<sequence length="580" mass="66196">MKQKLKTLSLFDSIYTKFLVQLVLLTFIPIALISILFSFNMYQGEKDRRYELNNQVNTSVVNNINVNLEFTSRITQSLLSSNELNTFLKNPYSVEADYDNYIASIQSYVKAAIQSDSRSDIFIYMENSSIPMSMDVFYHLDDIRHVAAISDFLDSDAIDLWLCGDDFSDTSDPYLFPVSDRFIYLRKAYDYKKSFLGILVFSIPEKYFLSFDAQEEGTLISKGHSRIINLSGDTLDGAFLSDMLAKNESCFQLESYLAAKETLPNFPFTIITVTKRTNYGQLLLLFVFILVSFACFSLILCLRNLKKLVSQMDDCLTAMDISIHNNYTTRIPVKGNNEISHICERINLLLNQAALLSEQNIRKETSNKETRLIALQHQINPHFIYNTMEVFSSKMKLYGHYEESDAMVAFANIFRYNISTNDALVTVAEELRQMHNYLNIQKLRYTNISLIEDINPALLFALIPKFTFQPIIENAISHGLTSKEQPLTLTVSASVTDDFLSVSILDNGIGMLPRQLANLKKTLASTEEISTDGHSVGLKNINTRLILYFGESSHLTIESRHEKYTKVSFRIPYTQKVLSS</sequence>
<feature type="domain" description="Signal transduction histidine kinase internal region" evidence="3">
    <location>
        <begin position="371"/>
        <end position="447"/>
    </location>
</feature>
<comment type="caution">
    <text evidence="4">The sequence shown here is derived from an EMBL/GenBank/DDBJ whole genome shotgun (WGS) entry which is preliminary data.</text>
</comment>
<dbReference type="AlphaFoldDB" id="A0A923RU88"/>
<dbReference type="Gene3D" id="3.30.565.10">
    <property type="entry name" value="Histidine kinase-like ATPase, C-terminal domain"/>
    <property type="match status" value="1"/>
</dbReference>
<proteinExistence type="predicted"/>
<dbReference type="EMBL" id="JACOPH010000001">
    <property type="protein sequence ID" value="MBC5712974.1"/>
    <property type="molecule type" value="Genomic_DNA"/>
</dbReference>
<dbReference type="SUPFAM" id="SSF55874">
    <property type="entry name" value="ATPase domain of HSP90 chaperone/DNA topoisomerase II/histidine kinase"/>
    <property type="match status" value="1"/>
</dbReference>
<evidence type="ECO:0000313" key="5">
    <source>
        <dbReference type="Proteomes" id="UP000606720"/>
    </source>
</evidence>
<accession>A0A923RU88</accession>
<name>A0A923RU88_9FIRM</name>
<dbReference type="PANTHER" id="PTHR34220">
    <property type="entry name" value="SENSOR HISTIDINE KINASE YPDA"/>
    <property type="match status" value="1"/>
</dbReference>
<dbReference type="PANTHER" id="PTHR34220:SF7">
    <property type="entry name" value="SENSOR HISTIDINE KINASE YPDA"/>
    <property type="match status" value="1"/>
</dbReference>
<dbReference type="RefSeq" id="WP_186865992.1">
    <property type="nucleotide sequence ID" value="NZ_JACOPH010000001.1"/>
</dbReference>
<dbReference type="InterPro" id="IPR036890">
    <property type="entry name" value="HATPase_C_sf"/>
</dbReference>
<keyword evidence="1" id="KW-0812">Transmembrane</keyword>
<dbReference type="InterPro" id="IPR010559">
    <property type="entry name" value="Sig_transdc_His_kin_internal"/>
</dbReference>
<dbReference type="InterPro" id="IPR050640">
    <property type="entry name" value="Bact_2-comp_sensor_kinase"/>
</dbReference>
<evidence type="ECO:0000256" key="1">
    <source>
        <dbReference type="SAM" id="Phobius"/>
    </source>
</evidence>
<feature type="transmembrane region" description="Helical" evidence="1">
    <location>
        <begin position="282"/>
        <end position="305"/>
    </location>
</feature>
<protein>
    <submittedName>
        <fullName evidence="4">Histidine kinase</fullName>
    </submittedName>
</protein>
<keyword evidence="5" id="KW-1185">Reference proteome</keyword>
<keyword evidence="1" id="KW-0472">Membrane</keyword>
<dbReference type="GO" id="GO:0000155">
    <property type="term" value="F:phosphorelay sensor kinase activity"/>
    <property type="evidence" value="ECO:0007669"/>
    <property type="project" value="InterPro"/>
</dbReference>
<keyword evidence="4" id="KW-0808">Transferase</keyword>
<feature type="domain" description="Histidine kinase/HSP90-like ATPase" evidence="2">
    <location>
        <begin position="469"/>
        <end position="574"/>
    </location>
</feature>